<dbReference type="EMBL" id="AP017928">
    <property type="protein sequence ID" value="BBA36508.1"/>
    <property type="molecule type" value="Genomic_DNA"/>
</dbReference>
<organism evidence="1 2">
    <name type="scientific">Methylocaldum marinum</name>
    <dbReference type="NCBI Taxonomy" id="1432792"/>
    <lineage>
        <taxon>Bacteria</taxon>
        <taxon>Pseudomonadati</taxon>
        <taxon>Pseudomonadota</taxon>
        <taxon>Gammaproteobacteria</taxon>
        <taxon>Methylococcales</taxon>
        <taxon>Methylococcaceae</taxon>
        <taxon>Methylocaldum</taxon>
    </lineage>
</organism>
<accession>A0A250KXW0</accession>
<keyword evidence="2" id="KW-1185">Reference proteome</keyword>
<sequence length="187" mass="20789">MMLLLLGSLRIGVNSWDSGEDKLARASRLFLVENFLRSHIGGALPLVDMEDPQGVGTSLRGGENWIEYVATMPQQVRMGGLYRFRLYVAENGNHYDLKVAMRPYVSNPNSIASAAPAEAIEDVVLLENLAGIKFSYLPESLQGAQTVGEGWVSEWQQPQLPLLIQVQIEPEDEEPWPALVVALKTRR</sequence>
<evidence type="ECO:0000313" key="1">
    <source>
        <dbReference type="EMBL" id="BBA36508.1"/>
    </source>
</evidence>
<proteinExistence type="predicted"/>
<gene>
    <name evidence="1" type="ORF">sS8_4578</name>
</gene>
<dbReference type="KEGG" id="mmai:sS8_4578"/>
<name>A0A250KXW0_9GAMM</name>
<dbReference type="Proteomes" id="UP000266313">
    <property type="component" value="Chromosome"/>
</dbReference>
<protein>
    <submittedName>
        <fullName evidence="1">General secretory pathway protein J</fullName>
    </submittedName>
</protein>
<dbReference type="AlphaFoldDB" id="A0A250KXW0"/>
<evidence type="ECO:0000313" key="2">
    <source>
        <dbReference type="Proteomes" id="UP000266313"/>
    </source>
</evidence>
<reference evidence="1 2" key="1">
    <citation type="submission" date="2016-12" db="EMBL/GenBank/DDBJ databases">
        <title>Genome sequencing of Methylocaldum marinum.</title>
        <authorList>
            <person name="Takeuchi M."/>
            <person name="Kamagata Y."/>
            <person name="Hiraoka S."/>
            <person name="Oshima K."/>
            <person name="Hattori M."/>
            <person name="Iwasaki W."/>
        </authorList>
    </citation>
    <scope>NUCLEOTIDE SEQUENCE [LARGE SCALE GENOMIC DNA]</scope>
    <source>
        <strain evidence="1 2">S8</strain>
    </source>
</reference>